<name>A0A6N7EXY3_9GAMM</name>
<dbReference type="RefSeq" id="WP_152810398.1">
    <property type="nucleotide sequence ID" value="NZ_WHNW01000007.1"/>
</dbReference>
<protein>
    <submittedName>
        <fullName evidence="4">EAL domain-containing protein</fullName>
    </submittedName>
</protein>
<evidence type="ECO:0000313" key="4">
    <source>
        <dbReference type="EMBL" id="MPV86400.1"/>
    </source>
</evidence>
<dbReference type="CDD" id="cd01948">
    <property type="entry name" value="EAL"/>
    <property type="match status" value="1"/>
</dbReference>
<accession>A0A6N7EXY3</accession>
<keyword evidence="1" id="KW-0472">Membrane</keyword>
<dbReference type="PROSITE" id="PS50883">
    <property type="entry name" value="EAL"/>
    <property type="match status" value="1"/>
</dbReference>
<dbReference type="InterPro" id="IPR043128">
    <property type="entry name" value="Rev_trsase/Diguanyl_cyclase"/>
</dbReference>
<dbReference type="PANTHER" id="PTHR44757">
    <property type="entry name" value="DIGUANYLATE CYCLASE DGCP"/>
    <property type="match status" value="1"/>
</dbReference>
<evidence type="ECO:0000313" key="5">
    <source>
        <dbReference type="Proteomes" id="UP000471298"/>
    </source>
</evidence>
<dbReference type="InterPro" id="IPR052155">
    <property type="entry name" value="Biofilm_reg_signaling"/>
</dbReference>
<dbReference type="InterPro" id="IPR029787">
    <property type="entry name" value="Nucleotide_cyclase"/>
</dbReference>
<dbReference type="SMART" id="SM00052">
    <property type="entry name" value="EAL"/>
    <property type="match status" value="1"/>
</dbReference>
<evidence type="ECO:0000259" key="2">
    <source>
        <dbReference type="PROSITE" id="PS50883"/>
    </source>
</evidence>
<sequence>MPNFNQRTTIKSVFAMLVIAIFIVFSGLAFRQQTQTVEYLTFTQKAGAYAASEVDRTALGLAQGLELVGEGLRESDYLLLKFDLLWARLKTVRNGSEAAGLRELPGAQQTYDDLYDWLDSNTAIIENLQSGDKANADQLLESFTPFLTPLRQFSFESYLGDEVTSRLNRANSIQQNVNRSIIIVLISGAFLIILLLQESNRNYWHATHDSLTRLPNRKLFNERLMRIHKKAADKNTGYAVLVVDLNNFKEINDNFGHAYGDAMLVHVSQSLQEVLGDQNLIFRMGGDEFSIIREGVNSISECENIAEIACQQIKMISRIKDINMQQDVSVGVSFYPEDGQNAEDIVANADIAMYHAKRLRSGTHYRLFTPDMRWRKRVSRALRNDIIDNNLTVHYQPIVDLKTGKIYAIEALLRWYSKKYGYINPLEAFQIADQYGLSEMLNHWVIYTACKAYRGWHQDSESNICLSINISPVMYRQNQLANLLSDVFHHTNFQPENLVLEITENTAMQDLEATPGIMQTLKALGVQIALDDFGTGLSSLSHLRELPIDKLKLDRSFVKEIDQDEKDAYFVECINALATKFDMQLVAEGIETKAMLDKIRDIGCAYGQGYLFDKAVTAQEMQNLISRQVMGENIYQAHLEKNHARKPKLSLINTKN</sequence>
<dbReference type="FunCoup" id="A0A6N7EXY3">
    <property type="interactions" value="219"/>
</dbReference>
<dbReference type="SUPFAM" id="SSF55073">
    <property type="entry name" value="Nucleotide cyclase"/>
    <property type="match status" value="1"/>
</dbReference>
<feature type="domain" description="EAL" evidence="2">
    <location>
        <begin position="375"/>
        <end position="629"/>
    </location>
</feature>
<comment type="caution">
    <text evidence="4">The sequence shown here is derived from an EMBL/GenBank/DDBJ whole genome shotgun (WGS) entry which is preliminary data.</text>
</comment>
<keyword evidence="1" id="KW-1133">Transmembrane helix</keyword>
<dbReference type="SUPFAM" id="SSF141868">
    <property type="entry name" value="EAL domain-like"/>
    <property type="match status" value="1"/>
</dbReference>
<reference evidence="4 5" key="1">
    <citation type="submission" date="2019-10" db="EMBL/GenBank/DDBJ databases">
        <title>Cardiobacteriales fam. a chemoheterotrophic member of the order Cardiobacteriales, and proposal of Cardiobacteriales fam. nov.</title>
        <authorList>
            <person name="Wang C."/>
        </authorList>
    </citation>
    <scope>NUCLEOTIDE SEQUENCE [LARGE SCALE GENOMIC DNA]</scope>
    <source>
        <strain evidence="4 5">ML27</strain>
    </source>
</reference>
<dbReference type="Gene3D" id="3.30.70.270">
    <property type="match status" value="1"/>
</dbReference>
<dbReference type="NCBIfam" id="TIGR00254">
    <property type="entry name" value="GGDEF"/>
    <property type="match status" value="1"/>
</dbReference>
<feature type="transmembrane region" description="Helical" evidence="1">
    <location>
        <begin position="176"/>
        <end position="196"/>
    </location>
</feature>
<dbReference type="SMART" id="SM00267">
    <property type="entry name" value="GGDEF"/>
    <property type="match status" value="1"/>
</dbReference>
<dbReference type="InterPro" id="IPR001633">
    <property type="entry name" value="EAL_dom"/>
</dbReference>
<keyword evidence="5" id="KW-1185">Reference proteome</keyword>
<dbReference type="Gene3D" id="3.20.20.450">
    <property type="entry name" value="EAL domain"/>
    <property type="match status" value="1"/>
</dbReference>
<feature type="transmembrane region" description="Helical" evidence="1">
    <location>
        <begin position="12"/>
        <end position="30"/>
    </location>
</feature>
<organism evidence="4 5">
    <name type="scientific">Ostreibacterium oceani</name>
    <dbReference type="NCBI Taxonomy" id="2654998"/>
    <lineage>
        <taxon>Bacteria</taxon>
        <taxon>Pseudomonadati</taxon>
        <taxon>Pseudomonadota</taxon>
        <taxon>Gammaproteobacteria</taxon>
        <taxon>Cardiobacteriales</taxon>
        <taxon>Ostreibacteriaceae</taxon>
        <taxon>Ostreibacterium</taxon>
    </lineage>
</organism>
<evidence type="ECO:0000256" key="1">
    <source>
        <dbReference type="SAM" id="Phobius"/>
    </source>
</evidence>
<dbReference type="EMBL" id="WHNW01000007">
    <property type="protein sequence ID" value="MPV86400.1"/>
    <property type="molecule type" value="Genomic_DNA"/>
</dbReference>
<proteinExistence type="predicted"/>
<dbReference type="Pfam" id="PF00563">
    <property type="entry name" value="EAL"/>
    <property type="match status" value="1"/>
</dbReference>
<dbReference type="CDD" id="cd01949">
    <property type="entry name" value="GGDEF"/>
    <property type="match status" value="1"/>
</dbReference>
<dbReference type="InterPro" id="IPR035919">
    <property type="entry name" value="EAL_sf"/>
</dbReference>
<dbReference type="PROSITE" id="PS50887">
    <property type="entry name" value="GGDEF"/>
    <property type="match status" value="1"/>
</dbReference>
<dbReference type="PANTHER" id="PTHR44757:SF2">
    <property type="entry name" value="BIOFILM ARCHITECTURE MAINTENANCE PROTEIN MBAA"/>
    <property type="match status" value="1"/>
</dbReference>
<keyword evidence="1" id="KW-0812">Transmembrane</keyword>
<dbReference type="InParanoid" id="A0A6N7EXY3"/>
<feature type="domain" description="GGDEF" evidence="3">
    <location>
        <begin position="236"/>
        <end position="370"/>
    </location>
</feature>
<gene>
    <name evidence="4" type="ORF">GCU85_06610</name>
</gene>
<dbReference type="AlphaFoldDB" id="A0A6N7EXY3"/>
<dbReference type="InterPro" id="IPR000160">
    <property type="entry name" value="GGDEF_dom"/>
</dbReference>
<dbReference type="Proteomes" id="UP000471298">
    <property type="component" value="Unassembled WGS sequence"/>
</dbReference>
<dbReference type="Pfam" id="PF00990">
    <property type="entry name" value="GGDEF"/>
    <property type="match status" value="1"/>
</dbReference>
<evidence type="ECO:0000259" key="3">
    <source>
        <dbReference type="PROSITE" id="PS50887"/>
    </source>
</evidence>